<feature type="region of interest" description="Disordered" evidence="1">
    <location>
        <begin position="1"/>
        <end position="45"/>
    </location>
</feature>
<evidence type="ECO:0000256" key="1">
    <source>
        <dbReference type="SAM" id="MobiDB-lite"/>
    </source>
</evidence>
<evidence type="ECO:0000313" key="3">
    <source>
        <dbReference type="Proteomes" id="UP000266841"/>
    </source>
</evidence>
<dbReference type="Proteomes" id="UP000266841">
    <property type="component" value="Unassembled WGS sequence"/>
</dbReference>
<keyword evidence="3" id="KW-1185">Reference proteome</keyword>
<feature type="compositionally biased region" description="Basic residues" evidence="1">
    <location>
        <begin position="1"/>
        <end position="18"/>
    </location>
</feature>
<gene>
    <name evidence="2" type="ORF">THAOC_29243</name>
</gene>
<name>K0RCZ7_THAOC</name>
<evidence type="ECO:0000313" key="2">
    <source>
        <dbReference type="EMBL" id="EJK51573.1"/>
    </source>
</evidence>
<organism evidence="2 3">
    <name type="scientific">Thalassiosira oceanica</name>
    <name type="common">Marine diatom</name>
    <dbReference type="NCBI Taxonomy" id="159749"/>
    <lineage>
        <taxon>Eukaryota</taxon>
        <taxon>Sar</taxon>
        <taxon>Stramenopiles</taxon>
        <taxon>Ochrophyta</taxon>
        <taxon>Bacillariophyta</taxon>
        <taxon>Coscinodiscophyceae</taxon>
        <taxon>Thalassiosirophycidae</taxon>
        <taxon>Thalassiosirales</taxon>
        <taxon>Thalassiosiraceae</taxon>
        <taxon>Thalassiosira</taxon>
    </lineage>
</organism>
<accession>K0RCZ7</accession>
<protein>
    <submittedName>
        <fullName evidence="2">Uncharacterized protein</fullName>
    </submittedName>
</protein>
<proteinExistence type="predicted"/>
<dbReference type="EMBL" id="AGNL01041416">
    <property type="protein sequence ID" value="EJK51573.1"/>
    <property type="molecule type" value="Genomic_DNA"/>
</dbReference>
<feature type="compositionally biased region" description="Low complexity" evidence="1">
    <location>
        <begin position="19"/>
        <end position="37"/>
    </location>
</feature>
<comment type="caution">
    <text evidence="2">The sequence shown here is derived from an EMBL/GenBank/DDBJ whole genome shotgun (WGS) entry which is preliminary data.</text>
</comment>
<reference evidence="2 3" key="1">
    <citation type="journal article" date="2012" name="Genome Biol.">
        <title>Genome and low-iron response of an oceanic diatom adapted to chronic iron limitation.</title>
        <authorList>
            <person name="Lommer M."/>
            <person name="Specht M."/>
            <person name="Roy A.S."/>
            <person name="Kraemer L."/>
            <person name="Andreson R."/>
            <person name="Gutowska M.A."/>
            <person name="Wolf J."/>
            <person name="Bergner S.V."/>
            <person name="Schilhabel M.B."/>
            <person name="Klostermeier U.C."/>
            <person name="Beiko R.G."/>
            <person name="Rosenstiel P."/>
            <person name="Hippler M."/>
            <person name="Laroche J."/>
        </authorList>
    </citation>
    <scope>NUCLEOTIDE SEQUENCE [LARGE SCALE GENOMIC DNA]</scope>
    <source>
        <strain evidence="2 3">CCMP1005</strain>
    </source>
</reference>
<sequence length="126" mass="14296">MTEHTRRRQRKKIRRRPTPARTQATPTPARTQATPTADTSRARTAIDDELRRLERAGFSDITRLERAGAFDTTAWTAAATPNVTIRYRATNAGITPIVIARYIDDIAIWDTRDIMSHDFTATNNNE</sequence>
<dbReference type="AlphaFoldDB" id="K0RCZ7"/>